<dbReference type="EMBL" id="JBHSWA010000001">
    <property type="protein sequence ID" value="MFC6643258.1"/>
    <property type="molecule type" value="Genomic_DNA"/>
</dbReference>
<name>A0ABW1YT27_9RHOB</name>
<sequence length="63" mass="6935">MIFELLRFGNVSTFQKIGRHTARGLRLHRGSRETIAARVVHDQVDGLAVAVWAAVSDLECVGC</sequence>
<protein>
    <submittedName>
        <fullName evidence="1">Uncharacterized protein</fullName>
    </submittedName>
</protein>
<evidence type="ECO:0000313" key="2">
    <source>
        <dbReference type="EMBL" id="MFC6643258.1"/>
    </source>
</evidence>
<dbReference type="Proteomes" id="UP001596403">
    <property type="component" value="Unassembled WGS sequence"/>
</dbReference>
<organism evidence="1 3">
    <name type="scientific">Sulfitobacter profundi</name>
    <dbReference type="NCBI Taxonomy" id="2679961"/>
    <lineage>
        <taxon>Bacteria</taxon>
        <taxon>Pseudomonadati</taxon>
        <taxon>Pseudomonadota</taxon>
        <taxon>Alphaproteobacteria</taxon>
        <taxon>Rhodobacterales</taxon>
        <taxon>Roseobacteraceae</taxon>
        <taxon>Sulfitobacter</taxon>
    </lineage>
</organism>
<dbReference type="EMBL" id="JBHSWA010000001">
    <property type="protein sequence ID" value="MFC6640405.1"/>
    <property type="molecule type" value="Genomic_DNA"/>
</dbReference>
<proteinExistence type="predicted"/>
<accession>A0ABW1YT27</accession>
<reference evidence="1" key="3">
    <citation type="submission" date="2024-09" db="EMBL/GenBank/DDBJ databases">
        <authorList>
            <person name="Sun Q."/>
            <person name="Mori K."/>
        </authorList>
    </citation>
    <scope>NUCLEOTIDE SEQUENCE</scope>
    <source>
        <strain evidence="1">NBRC 113428</strain>
    </source>
</reference>
<reference evidence="1" key="1">
    <citation type="journal article" date="2014" name="Int. J. Syst. Evol. Microbiol.">
        <title>Complete genome of a new Firmicutes species belonging to the dominant human colonic microbiota ('Ruminococcus bicirculans') reveals two chromosomes and a selective capacity to utilize plant glucans.</title>
        <authorList>
            <consortium name="NISC Comparative Sequencing Program"/>
            <person name="Wegmann U."/>
            <person name="Louis P."/>
            <person name="Goesmann A."/>
            <person name="Henrissat B."/>
            <person name="Duncan S.H."/>
            <person name="Flint H.J."/>
        </authorList>
    </citation>
    <scope>NUCLEOTIDE SEQUENCE</scope>
    <source>
        <strain evidence="1">NBRC 113428</strain>
    </source>
</reference>
<keyword evidence="3" id="KW-1185">Reference proteome</keyword>
<evidence type="ECO:0000313" key="1">
    <source>
        <dbReference type="EMBL" id="MFC6640405.1"/>
    </source>
</evidence>
<reference evidence="3" key="2">
    <citation type="journal article" date="2019" name="Int. J. Syst. Evol. Microbiol.">
        <title>The Global Catalogue of Microorganisms (GCM) 10K type strain sequencing project: providing services to taxonomists for standard genome sequencing and annotation.</title>
        <authorList>
            <consortium name="The Broad Institute Genomics Platform"/>
            <consortium name="The Broad Institute Genome Sequencing Center for Infectious Disease"/>
            <person name="Wu L."/>
            <person name="Ma J."/>
        </authorList>
    </citation>
    <scope>NUCLEOTIDE SEQUENCE [LARGE SCALE GENOMIC DNA]</scope>
    <source>
        <strain evidence="3">NBRC 111368</strain>
    </source>
</reference>
<gene>
    <name evidence="1" type="ORF">ACFQAU_00250</name>
    <name evidence="2" type="ORF">ACFQAU_17755</name>
</gene>
<comment type="caution">
    <text evidence="1">The sequence shown here is derived from an EMBL/GenBank/DDBJ whole genome shotgun (WGS) entry which is preliminary data.</text>
</comment>
<dbReference type="RefSeq" id="WP_165935528.1">
    <property type="nucleotide sequence ID" value="NZ_JBHSWA010000001.1"/>
</dbReference>
<evidence type="ECO:0000313" key="3">
    <source>
        <dbReference type="Proteomes" id="UP001596403"/>
    </source>
</evidence>